<dbReference type="SUPFAM" id="SSF51366">
    <property type="entry name" value="Ribulose-phoshate binding barrel"/>
    <property type="match status" value="1"/>
</dbReference>
<dbReference type="AlphaFoldDB" id="A0A7G9ZB21"/>
<evidence type="ECO:0000259" key="9">
    <source>
        <dbReference type="Pfam" id="PF00697"/>
    </source>
</evidence>
<evidence type="ECO:0000256" key="7">
    <source>
        <dbReference type="ARBA" id="ARBA00023235"/>
    </source>
</evidence>
<reference evidence="10" key="1">
    <citation type="submission" date="2020-06" db="EMBL/GenBank/DDBJ databases">
        <title>Unique genomic features of the anaerobic methanotrophic archaea.</title>
        <authorList>
            <person name="Chadwick G.L."/>
            <person name="Skennerton C.T."/>
            <person name="Laso-Perez R."/>
            <person name="Leu A.O."/>
            <person name="Speth D.R."/>
            <person name="Yu H."/>
            <person name="Morgan-Lang C."/>
            <person name="Hatzenpichler R."/>
            <person name="Goudeau D."/>
            <person name="Malmstrom R."/>
            <person name="Brazelton W.J."/>
            <person name="Woyke T."/>
            <person name="Hallam S.J."/>
            <person name="Tyson G.W."/>
            <person name="Wegener G."/>
            <person name="Boetius A."/>
            <person name="Orphan V."/>
        </authorList>
    </citation>
    <scope>NUCLEOTIDE SEQUENCE</scope>
</reference>
<comment type="similarity">
    <text evidence="3 8">Belongs to the TrpF family.</text>
</comment>
<evidence type="ECO:0000256" key="3">
    <source>
        <dbReference type="ARBA" id="ARBA00007571"/>
    </source>
</evidence>
<keyword evidence="5 8" id="KW-0822">Tryptophan biosynthesis</keyword>
<dbReference type="Pfam" id="PF00697">
    <property type="entry name" value="PRAI"/>
    <property type="match status" value="1"/>
</dbReference>
<dbReference type="GO" id="GO:0004640">
    <property type="term" value="F:phosphoribosylanthranilate isomerase activity"/>
    <property type="evidence" value="ECO:0007669"/>
    <property type="project" value="UniProtKB-UniRule"/>
</dbReference>
<sequence>MTSNTTTKTKVKICGNTNIEDAILAAEAGADAIGVIYVANTKRYIDLGAATRIFDAVPIFVSKVVVLTLDNDPIESVQDKINMIVDTGADCIQLHGDEPVELIADLREFLNAQVKLIKKVGVGGTKKKCLENALAYESVVDALLLDTVTDGAIGGTGKEHDWNISKEIVERVKKPVILAGGLNPDNVANAIALVKPYAVDVSSGVEREVRLKDAVKVNRFIEAAKSDEKS</sequence>
<evidence type="ECO:0000313" key="10">
    <source>
        <dbReference type="EMBL" id="QNO57455.1"/>
    </source>
</evidence>
<dbReference type="GO" id="GO:0000162">
    <property type="term" value="P:L-tryptophan biosynthetic process"/>
    <property type="evidence" value="ECO:0007669"/>
    <property type="project" value="UniProtKB-UniRule"/>
</dbReference>
<dbReference type="CDD" id="cd00405">
    <property type="entry name" value="PRAI"/>
    <property type="match status" value="1"/>
</dbReference>
<dbReference type="HAMAP" id="MF_00135">
    <property type="entry name" value="PRAI"/>
    <property type="match status" value="1"/>
</dbReference>
<comment type="catalytic activity">
    <reaction evidence="1 8">
        <text>N-(5-phospho-beta-D-ribosyl)anthranilate = 1-(2-carboxyphenylamino)-1-deoxy-D-ribulose 5-phosphate</text>
        <dbReference type="Rhea" id="RHEA:21540"/>
        <dbReference type="ChEBI" id="CHEBI:18277"/>
        <dbReference type="ChEBI" id="CHEBI:58613"/>
        <dbReference type="EC" id="5.3.1.24"/>
    </reaction>
</comment>
<protein>
    <recommendedName>
        <fullName evidence="8">N-(5'-phosphoribosyl)anthranilate isomerase</fullName>
        <shortName evidence="8">PRAI</shortName>
        <ecNumber evidence="8">5.3.1.24</ecNumber>
    </recommendedName>
</protein>
<keyword evidence="4 8" id="KW-0028">Amino-acid biosynthesis</keyword>
<dbReference type="EMBL" id="MT631689">
    <property type="protein sequence ID" value="QNO57455.1"/>
    <property type="molecule type" value="Genomic_DNA"/>
</dbReference>
<dbReference type="InterPro" id="IPR013785">
    <property type="entry name" value="Aldolase_TIM"/>
</dbReference>
<evidence type="ECO:0000256" key="5">
    <source>
        <dbReference type="ARBA" id="ARBA00022822"/>
    </source>
</evidence>
<dbReference type="UniPathway" id="UPA00035">
    <property type="reaction ID" value="UER00042"/>
</dbReference>
<dbReference type="Gene3D" id="3.20.20.70">
    <property type="entry name" value="Aldolase class I"/>
    <property type="match status" value="1"/>
</dbReference>
<dbReference type="PANTHER" id="PTHR42894">
    <property type="entry name" value="N-(5'-PHOSPHORIBOSYL)ANTHRANILATE ISOMERASE"/>
    <property type="match status" value="1"/>
</dbReference>
<dbReference type="InterPro" id="IPR001240">
    <property type="entry name" value="PRAI_dom"/>
</dbReference>
<evidence type="ECO:0000256" key="2">
    <source>
        <dbReference type="ARBA" id="ARBA00004664"/>
    </source>
</evidence>
<proteinExistence type="inferred from homology"/>
<organism evidence="10">
    <name type="scientific">Candidatus Methanophaga sp. ANME-1 ERB7</name>
    <dbReference type="NCBI Taxonomy" id="2759913"/>
    <lineage>
        <taxon>Archaea</taxon>
        <taxon>Methanobacteriati</taxon>
        <taxon>Methanobacteriota</taxon>
        <taxon>Stenosarchaea group</taxon>
        <taxon>Methanomicrobia</taxon>
        <taxon>Candidatus Methanophagales</taxon>
        <taxon>Candidatus Methanophagaceae</taxon>
        <taxon>Candidatus Methanophaga</taxon>
    </lineage>
</organism>
<accession>A0A7G9ZB21</accession>
<name>A0A7G9ZB21_9EURY</name>
<keyword evidence="7 8" id="KW-0413">Isomerase</keyword>
<evidence type="ECO:0000256" key="1">
    <source>
        <dbReference type="ARBA" id="ARBA00001164"/>
    </source>
</evidence>
<dbReference type="PANTHER" id="PTHR42894:SF1">
    <property type="entry name" value="N-(5'-PHOSPHORIBOSYL)ANTHRANILATE ISOMERASE"/>
    <property type="match status" value="1"/>
</dbReference>
<dbReference type="InterPro" id="IPR011060">
    <property type="entry name" value="RibuloseP-bd_barrel"/>
</dbReference>
<gene>
    <name evidence="8 10" type="primary">trpF</name>
    <name evidence="10" type="ORF">LLMGBBFC_00013</name>
</gene>
<feature type="domain" description="N-(5'phosphoribosyl) anthranilate isomerase (PRAI)" evidence="9">
    <location>
        <begin position="11"/>
        <end position="222"/>
    </location>
</feature>
<comment type="pathway">
    <text evidence="2 8">Amino-acid biosynthesis; L-tryptophan biosynthesis; L-tryptophan from chorismate: step 3/5.</text>
</comment>
<evidence type="ECO:0000256" key="4">
    <source>
        <dbReference type="ARBA" id="ARBA00022605"/>
    </source>
</evidence>
<evidence type="ECO:0000256" key="8">
    <source>
        <dbReference type="HAMAP-Rule" id="MF_00135"/>
    </source>
</evidence>
<evidence type="ECO:0000256" key="6">
    <source>
        <dbReference type="ARBA" id="ARBA00023141"/>
    </source>
</evidence>
<keyword evidence="6 8" id="KW-0057">Aromatic amino acid biosynthesis</keyword>
<dbReference type="EC" id="5.3.1.24" evidence="8"/>
<dbReference type="InterPro" id="IPR044643">
    <property type="entry name" value="TrpF_fam"/>
</dbReference>